<dbReference type="SUPFAM" id="SSF50475">
    <property type="entry name" value="FMN-binding split barrel"/>
    <property type="match status" value="1"/>
</dbReference>
<dbReference type="InterPro" id="IPR012349">
    <property type="entry name" value="Split_barrel_FMN-bd"/>
</dbReference>
<dbReference type="STRING" id="589385.SAMN05421504_102735"/>
<evidence type="ECO:0000313" key="2">
    <source>
        <dbReference type="Proteomes" id="UP000199515"/>
    </source>
</evidence>
<evidence type="ECO:0000313" key="1">
    <source>
        <dbReference type="EMBL" id="SDX22825.1"/>
    </source>
</evidence>
<dbReference type="Gene3D" id="2.30.110.10">
    <property type="entry name" value="Electron Transport, Fmn-binding Protein, Chain A"/>
    <property type="match status" value="1"/>
</dbReference>
<gene>
    <name evidence="1" type="ORF">SAMN05421504_102735</name>
</gene>
<accession>A0A1H2ZZM7</accession>
<name>A0A1H2ZZM7_9PSEU</name>
<protein>
    <submittedName>
        <fullName evidence="1">Pyridoxamine 5'-phosphate oxidase</fullName>
    </submittedName>
</protein>
<dbReference type="Proteomes" id="UP000199515">
    <property type="component" value="Unassembled WGS sequence"/>
</dbReference>
<keyword evidence="2" id="KW-1185">Reference proteome</keyword>
<organism evidence="1 2">
    <name type="scientific">Amycolatopsis xylanica</name>
    <dbReference type="NCBI Taxonomy" id="589385"/>
    <lineage>
        <taxon>Bacteria</taxon>
        <taxon>Bacillati</taxon>
        <taxon>Actinomycetota</taxon>
        <taxon>Actinomycetes</taxon>
        <taxon>Pseudonocardiales</taxon>
        <taxon>Pseudonocardiaceae</taxon>
        <taxon>Amycolatopsis</taxon>
    </lineage>
</organism>
<dbReference type="Pfam" id="PF12900">
    <property type="entry name" value="Pyridox_ox_2"/>
    <property type="match status" value="1"/>
</dbReference>
<dbReference type="OrthoDB" id="3212118at2"/>
<sequence>MFDSVGPEVLDRHACLELLGSVGLGRIVYTERAMPAIQPVQFTVYEEAVIIRASPGGKLSAAARDAVVAFEAGSFSEDLSSGWSVRVVGQATEIRCPLELAALKGVSLPGWSPAPNDLYLRIPIEVVSGRRIPDERNGIKPALSQ</sequence>
<dbReference type="AlphaFoldDB" id="A0A1H2ZZM7"/>
<reference evidence="1 2" key="1">
    <citation type="submission" date="2016-10" db="EMBL/GenBank/DDBJ databases">
        <authorList>
            <person name="de Groot N.N."/>
        </authorList>
    </citation>
    <scope>NUCLEOTIDE SEQUENCE [LARGE SCALE GENOMIC DNA]</scope>
    <source>
        <strain evidence="1 2">CPCC 202699</strain>
    </source>
</reference>
<dbReference type="EMBL" id="FNON01000002">
    <property type="protein sequence ID" value="SDX22825.1"/>
    <property type="molecule type" value="Genomic_DNA"/>
</dbReference>
<dbReference type="InterPro" id="IPR024747">
    <property type="entry name" value="Pyridox_Oxase-rel"/>
</dbReference>
<proteinExistence type="predicted"/>
<dbReference type="RefSeq" id="WP_091288580.1">
    <property type="nucleotide sequence ID" value="NZ_FNON01000002.1"/>
</dbReference>